<reference evidence="4" key="1">
    <citation type="submission" date="2018-12" db="EMBL/GenBank/DDBJ databases">
        <title>Tengunoibacter tsumagoiensis gen. nov., sp. nov., Dictyobacter kobayashii sp. nov., D. alpinus sp. nov., and D. joshuensis sp. nov. and description of Dictyobacteraceae fam. nov. within the order Ktedonobacterales isolated from Tengu-no-mugimeshi.</title>
        <authorList>
            <person name="Wang C.M."/>
            <person name="Zheng Y."/>
            <person name="Sakai Y."/>
            <person name="Toyoda A."/>
            <person name="Minakuchi Y."/>
            <person name="Abe K."/>
            <person name="Yokota A."/>
            <person name="Yabe S."/>
        </authorList>
    </citation>
    <scope>NUCLEOTIDE SEQUENCE [LARGE SCALE GENOMIC DNA]</scope>
    <source>
        <strain evidence="4">Uno3</strain>
    </source>
</reference>
<evidence type="ECO:0000256" key="2">
    <source>
        <dbReference type="SAM" id="Phobius"/>
    </source>
</evidence>
<evidence type="ECO:0000313" key="4">
    <source>
        <dbReference type="Proteomes" id="UP000287352"/>
    </source>
</evidence>
<organism evidence="3 4">
    <name type="scientific">Tengunoibacter tsumagoiensis</name>
    <dbReference type="NCBI Taxonomy" id="2014871"/>
    <lineage>
        <taxon>Bacteria</taxon>
        <taxon>Bacillati</taxon>
        <taxon>Chloroflexota</taxon>
        <taxon>Ktedonobacteria</taxon>
        <taxon>Ktedonobacterales</taxon>
        <taxon>Dictyobacteraceae</taxon>
        <taxon>Tengunoibacter</taxon>
    </lineage>
</organism>
<name>A0A402A4L6_9CHLR</name>
<protein>
    <recommendedName>
        <fullName evidence="5">PsbP C-terminal domain-containing protein</fullName>
    </recommendedName>
</protein>
<keyword evidence="2" id="KW-1133">Transmembrane helix</keyword>
<feature type="compositionally biased region" description="Low complexity" evidence="1">
    <location>
        <begin position="48"/>
        <end position="65"/>
    </location>
</feature>
<feature type="transmembrane region" description="Helical" evidence="2">
    <location>
        <begin position="76"/>
        <end position="98"/>
    </location>
</feature>
<evidence type="ECO:0000256" key="1">
    <source>
        <dbReference type="SAM" id="MobiDB-lite"/>
    </source>
</evidence>
<evidence type="ECO:0000313" key="3">
    <source>
        <dbReference type="EMBL" id="GCE14050.1"/>
    </source>
</evidence>
<keyword evidence="4" id="KW-1185">Reference proteome</keyword>
<dbReference type="OrthoDB" id="156456at2"/>
<evidence type="ECO:0008006" key="5">
    <source>
        <dbReference type="Google" id="ProtNLM"/>
    </source>
</evidence>
<keyword evidence="2" id="KW-0812">Transmembrane</keyword>
<gene>
    <name evidence="3" type="ORF">KTT_39090</name>
</gene>
<sequence>MKCAQCATEVTGAAQRCPQCGAGLTMEQSQQNFSYLPPGAPPWPETTSPSLSASQQPPLQQSSAPEIAQRRLKKPLILLALVILTPLLGSLATLGFLYGTGKASSTAANPVSQQLTTGATPATDTPFKTVKDTTLNLSLQYPADWTAGPLNQASEPADLPLKSPSQNGSAMIVIDLQHFSTRASTQINSANDLNAAYIQGLSQYSDLHNIQTISSAQPQPTIGGIPWSQQEATFQDKNNVQYHLIVITVQRNKSYYNINSIMKESIYQEAQKKYIQPILNSIRFLS</sequence>
<comment type="caution">
    <text evidence="3">The sequence shown here is derived from an EMBL/GenBank/DDBJ whole genome shotgun (WGS) entry which is preliminary data.</text>
</comment>
<proteinExistence type="predicted"/>
<feature type="region of interest" description="Disordered" evidence="1">
    <location>
        <begin position="31"/>
        <end position="65"/>
    </location>
</feature>
<dbReference type="AlphaFoldDB" id="A0A402A4L6"/>
<dbReference type="Gene3D" id="3.40.1000.10">
    <property type="entry name" value="Mog1/PsbP, alpha/beta/alpha sandwich"/>
    <property type="match status" value="1"/>
</dbReference>
<dbReference type="RefSeq" id="WP_126581531.1">
    <property type="nucleotide sequence ID" value="NZ_BIFR01000001.1"/>
</dbReference>
<accession>A0A402A4L6</accession>
<keyword evidence="2" id="KW-0472">Membrane</keyword>
<dbReference type="EMBL" id="BIFR01000001">
    <property type="protein sequence ID" value="GCE14050.1"/>
    <property type="molecule type" value="Genomic_DNA"/>
</dbReference>
<dbReference type="Proteomes" id="UP000287352">
    <property type="component" value="Unassembled WGS sequence"/>
</dbReference>